<keyword evidence="3" id="KW-1185">Reference proteome</keyword>
<sequence length="185" mass="19270">MSPRAAETLRGGTCVGAAPASPRSALSLPPHTDAPRLDVGLDLICALLWGGDQAVLRLVVDDDLDPPADRIVATIRQMGTDGRAVSPATVSDQLMRRPANGPTTAVLAALRDATTRRVCPEAARDLGAAVVARSLRRRIESAGHAMQSAAYAENETDLVPMVAHIAASVAECGHRLALLRGEAGE</sequence>
<name>A0A7I7MAH4_9MYCO</name>
<dbReference type="Proteomes" id="UP000466514">
    <property type="component" value="Chromosome"/>
</dbReference>
<gene>
    <name evidence="2" type="ORF">MPSYJ_24810</name>
</gene>
<protein>
    <submittedName>
        <fullName evidence="2">Uncharacterized protein</fullName>
    </submittedName>
</protein>
<dbReference type="InterPro" id="IPR016136">
    <property type="entry name" value="DNA_helicase_N/primase_C"/>
</dbReference>
<dbReference type="AlphaFoldDB" id="A0A7I7MAH4"/>
<evidence type="ECO:0000313" key="2">
    <source>
        <dbReference type="EMBL" id="BBX69020.1"/>
    </source>
</evidence>
<dbReference type="Gene3D" id="1.10.860.10">
    <property type="entry name" value="DNAb Helicase, Chain A"/>
    <property type="match status" value="1"/>
</dbReference>
<accession>A0A7I7MAH4</accession>
<evidence type="ECO:0000256" key="1">
    <source>
        <dbReference type="SAM" id="MobiDB-lite"/>
    </source>
</evidence>
<dbReference type="KEGG" id="mpsc:MPSYJ_24810"/>
<organism evidence="2 3">
    <name type="scientific">Mycolicibacterium psychrotolerans</name>
    <dbReference type="NCBI Taxonomy" id="216929"/>
    <lineage>
        <taxon>Bacteria</taxon>
        <taxon>Bacillati</taxon>
        <taxon>Actinomycetota</taxon>
        <taxon>Actinomycetes</taxon>
        <taxon>Mycobacteriales</taxon>
        <taxon>Mycobacteriaceae</taxon>
        <taxon>Mycolicibacterium</taxon>
    </lineage>
</organism>
<evidence type="ECO:0000313" key="3">
    <source>
        <dbReference type="Proteomes" id="UP000466514"/>
    </source>
</evidence>
<reference evidence="2 3" key="1">
    <citation type="journal article" date="2019" name="Emerg. Microbes Infect.">
        <title>Comprehensive subspecies identification of 175 nontuberculous mycobacteria species based on 7547 genomic profiles.</title>
        <authorList>
            <person name="Matsumoto Y."/>
            <person name="Kinjo T."/>
            <person name="Motooka D."/>
            <person name="Nabeya D."/>
            <person name="Jung N."/>
            <person name="Uechi K."/>
            <person name="Horii T."/>
            <person name="Iida T."/>
            <person name="Fujita J."/>
            <person name="Nakamura S."/>
        </authorList>
    </citation>
    <scope>NUCLEOTIDE SEQUENCE [LARGE SCALE GENOMIC DNA]</scope>
    <source>
        <strain evidence="2 3">JCM 13323</strain>
    </source>
</reference>
<feature type="region of interest" description="Disordered" evidence="1">
    <location>
        <begin position="1"/>
        <end position="23"/>
    </location>
</feature>
<proteinExistence type="predicted"/>
<dbReference type="EMBL" id="AP022574">
    <property type="protein sequence ID" value="BBX69020.1"/>
    <property type="molecule type" value="Genomic_DNA"/>
</dbReference>